<dbReference type="Pfam" id="PF04921">
    <property type="entry name" value="XAP5"/>
    <property type="match status" value="1"/>
</dbReference>
<feature type="region of interest" description="Disordered" evidence="1">
    <location>
        <begin position="498"/>
        <end position="555"/>
    </location>
</feature>
<dbReference type="Gene3D" id="1.10.418.10">
    <property type="entry name" value="Calponin-like domain"/>
    <property type="match status" value="1"/>
</dbReference>
<evidence type="ECO:0008006" key="6">
    <source>
        <dbReference type="Google" id="ProtNLM"/>
    </source>
</evidence>
<dbReference type="CDD" id="cd00014">
    <property type="entry name" value="CH_SF"/>
    <property type="match status" value="1"/>
</dbReference>
<dbReference type="InterPro" id="IPR035899">
    <property type="entry name" value="DBL_dom_sf"/>
</dbReference>
<evidence type="ECO:0000259" key="2">
    <source>
        <dbReference type="PROSITE" id="PS50010"/>
    </source>
</evidence>
<dbReference type="GO" id="GO:0005737">
    <property type="term" value="C:cytoplasm"/>
    <property type="evidence" value="ECO:0007669"/>
    <property type="project" value="TreeGrafter"/>
</dbReference>
<dbReference type="PANTHER" id="PTHR12673">
    <property type="entry name" value="FACIOGENITAL DYSPLASIA PROTEIN"/>
    <property type="match status" value="1"/>
</dbReference>
<feature type="region of interest" description="Disordered" evidence="1">
    <location>
        <begin position="57"/>
        <end position="130"/>
    </location>
</feature>
<keyword evidence="5" id="KW-1185">Reference proteome</keyword>
<evidence type="ECO:0000313" key="5">
    <source>
        <dbReference type="Proteomes" id="UP000241769"/>
    </source>
</evidence>
<feature type="domain" description="Calponin-homology (CH)" evidence="3">
    <location>
        <begin position="331"/>
        <end position="458"/>
    </location>
</feature>
<dbReference type="InterPro" id="IPR048337">
    <property type="entry name" value="FAM50A/XAP5_C"/>
</dbReference>
<dbReference type="Pfam" id="PF00621">
    <property type="entry name" value="RhoGEF"/>
    <property type="match status" value="1"/>
</dbReference>
<sequence length="1123" mass="127786">MSEDTNNANRYGLLSIDQKFATLQEKTGEDTLRAETYGLVSLEDFQRKKEMLALAAAEAEKNKGKSQNTKKTKKIEKNKLSFGDDEEDSSSQKEDEEEDENSRKKRKMLKNPDAHTEFLPDKDREENDKAEREKLIAEWKAEQEKIKNEDMSINYCHYTGSNGEMKNALLKRGWTVSRFLEKAKTDNKDLKGMTSDSLMLIMEDHIVPQYLTFYDLQLLKNQQDKSPVFPALVTGGKYGRIIEKKWYERNKHITPASKWEQLDVSRKDKYYVVNDHRQRPLHPCTREERNLRVHGWFQKALYEVDFSSLHLPASVARRSGIESQHTPLTIISLENRIKEWLEGINNKKLGDVDLESALSDGILLCRTMLVLDNRSIPRYHSGSRATINLTNPDVVRTALALNPVHIRENVSFFIEAVLEYGVPRYRVCFESDITSDRPTTRNHLRVLECLEALAMTAAAKGFPLVLAAGNDDGTLKLSDFNPDELQRAQEILDRAQKKSIGLKATQRETELNKAPVTPSAPPPTTTSQKPEENVSKPPIRPPPVSPRGSPAGGNAQTIEKGILVIQAMIRAKTERRTVIKMRRREAFRDKIAKEILSTEETYNRGLSLLETVYRVPLMDWTEKKKQKKFTPEHVKAIFSDVQIIQGLSSRLLEGLRPRVQSWSPSQCLGDIFLEIGKMLKVYTNYVQTYDQALEYLNEGKREAKNLDLFLEECRMSEKNPSQFPIDSLLILPVQRIPRYDLLLTELIKNTMNDHKDYNNLNTARSQMKEAAEYVNKKKGEFENRAKVLQIQASWEGKAENIVDPTRNFIRMDHVVAWSPTLESDKKVTEYIVAMFNDLLVLSVPGKKPGSMKQQELIRINDVLIKETKLRKWRMKMNENGKLWPTTSTQESTSDSRRSSTKDWMSSVSSVVRTSQSLSSSPSVNSSTNSSLSEYDAATGTMSSMPTPPASASPSVSSMSPTSSSPSFNFNSPGNRLSRGSGIYSPLSSSNRKSMTFSRTNNAEIVNNKGEMKFKICFESPLETASWVADFRSAKEKLDEIKNFQEGESLLMVEGEAEEKTEKALERQRAKVEDTKTEIALSFMTKGLEERKREWRSRSKTIDRSDPTVNENAKRVSAKGSVEE</sequence>
<dbReference type="InterPro" id="IPR036872">
    <property type="entry name" value="CH_dom_sf"/>
</dbReference>
<feature type="domain" description="DH" evidence="2">
    <location>
        <begin position="587"/>
        <end position="777"/>
    </location>
</feature>
<dbReference type="SMART" id="SM00325">
    <property type="entry name" value="RhoGEF"/>
    <property type="match status" value="1"/>
</dbReference>
<dbReference type="SUPFAM" id="SSF47576">
    <property type="entry name" value="Calponin-homology domain, CH-domain"/>
    <property type="match status" value="1"/>
</dbReference>
<name>A0A2P6NXH8_9EUKA</name>
<feature type="compositionally biased region" description="Basic and acidic residues" evidence="1">
    <location>
        <begin position="110"/>
        <end position="130"/>
    </location>
</feature>
<dbReference type="InterPro" id="IPR011993">
    <property type="entry name" value="PH-like_dom_sf"/>
</dbReference>
<dbReference type="CDD" id="cd00160">
    <property type="entry name" value="RhoGEF"/>
    <property type="match status" value="1"/>
</dbReference>
<evidence type="ECO:0000256" key="1">
    <source>
        <dbReference type="SAM" id="MobiDB-lite"/>
    </source>
</evidence>
<dbReference type="EMBL" id="MDYQ01000008">
    <property type="protein sequence ID" value="PRP88662.1"/>
    <property type="molecule type" value="Genomic_DNA"/>
</dbReference>
<comment type="caution">
    <text evidence="4">The sequence shown here is derived from an EMBL/GenBank/DDBJ whole genome shotgun (WGS) entry which is preliminary data.</text>
</comment>
<dbReference type="AlphaFoldDB" id="A0A2P6NXH8"/>
<dbReference type="Proteomes" id="UP000241769">
    <property type="component" value="Unassembled WGS sequence"/>
</dbReference>
<dbReference type="OrthoDB" id="660555at2759"/>
<dbReference type="InterPro" id="IPR000219">
    <property type="entry name" value="DH_dom"/>
</dbReference>
<dbReference type="Gene3D" id="1.20.900.10">
    <property type="entry name" value="Dbl homology (DH) domain"/>
    <property type="match status" value="1"/>
</dbReference>
<reference evidence="4 5" key="1">
    <citation type="journal article" date="2018" name="Genome Biol. Evol.">
        <title>Multiple Roots of Fruiting Body Formation in Amoebozoa.</title>
        <authorList>
            <person name="Hillmann F."/>
            <person name="Forbes G."/>
            <person name="Novohradska S."/>
            <person name="Ferling I."/>
            <person name="Riege K."/>
            <person name="Groth M."/>
            <person name="Westermann M."/>
            <person name="Marz M."/>
            <person name="Spaller T."/>
            <person name="Winckler T."/>
            <person name="Schaap P."/>
            <person name="Glockner G."/>
        </authorList>
    </citation>
    <scope>NUCLEOTIDE SEQUENCE [LARGE SCALE GENOMIC DNA]</scope>
    <source>
        <strain evidence="4 5">Jena</strain>
    </source>
</reference>
<dbReference type="InParanoid" id="A0A2P6NXH8"/>
<protein>
    <recommendedName>
        <fullName evidence="6">RhoGEF domain-containing protein</fullName>
    </recommendedName>
</protein>
<dbReference type="InterPro" id="IPR051092">
    <property type="entry name" value="FYVE_RhoGEF_PH"/>
</dbReference>
<dbReference type="PROSITE" id="PS50021">
    <property type="entry name" value="CH"/>
    <property type="match status" value="1"/>
</dbReference>
<evidence type="ECO:0000313" key="4">
    <source>
        <dbReference type="EMBL" id="PRP88662.1"/>
    </source>
</evidence>
<organism evidence="4 5">
    <name type="scientific">Planoprotostelium fungivorum</name>
    <dbReference type="NCBI Taxonomy" id="1890364"/>
    <lineage>
        <taxon>Eukaryota</taxon>
        <taxon>Amoebozoa</taxon>
        <taxon>Evosea</taxon>
        <taxon>Variosea</taxon>
        <taxon>Cavosteliida</taxon>
        <taxon>Cavosteliaceae</taxon>
        <taxon>Planoprotostelium</taxon>
    </lineage>
</organism>
<dbReference type="PANTHER" id="PTHR12673:SF269">
    <property type="entry name" value="RHOGEF DOMAIN-CONTAINING PROTEIN"/>
    <property type="match status" value="1"/>
</dbReference>
<dbReference type="Pfam" id="PF00307">
    <property type="entry name" value="CH"/>
    <property type="match status" value="1"/>
</dbReference>
<dbReference type="PROSITE" id="PS50010">
    <property type="entry name" value="DH_2"/>
    <property type="match status" value="1"/>
</dbReference>
<dbReference type="InterPro" id="IPR001715">
    <property type="entry name" value="CH_dom"/>
</dbReference>
<feature type="compositionally biased region" description="Low complexity" evidence="1">
    <location>
        <begin position="951"/>
        <end position="972"/>
    </location>
</feature>
<dbReference type="STRING" id="1890364.A0A2P6NXH8"/>
<feature type="region of interest" description="Disordered" evidence="1">
    <location>
        <begin position="875"/>
        <end position="973"/>
    </location>
</feature>
<dbReference type="SUPFAM" id="SSF48065">
    <property type="entry name" value="DBL homology domain (DH-domain)"/>
    <property type="match status" value="1"/>
</dbReference>
<dbReference type="GO" id="GO:0005085">
    <property type="term" value="F:guanyl-nucleotide exchange factor activity"/>
    <property type="evidence" value="ECO:0007669"/>
    <property type="project" value="InterPro"/>
</dbReference>
<accession>A0A2P6NXH8</accession>
<proteinExistence type="predicted"/>
<feature type="region of interest" description="Disordered" evidence="1">
    <location>
        <begin position="1089"/>
        <end position="1123"/>
    </location>
</feature>
<feature type="compositionally biased region" description="Basic and acidic residues" evidence="1">
    <location>
        <begin position="1089"/>
        <end position="1105"/>
    </location>
</feature>
<feature type="compositionally biased region" description="Low complexity" evidence="1">
    <location>
        <begin position="905"/>
        <end position="932"/>
    </location>
</feature>
<dbReference type="Gene3D" id="2.30.29.30">
    <property type="entry name" value="Pleckstrin-homology domain (PH domain)/Phosphotyrosine-binding domain (PTB)"/>
    <property type="match status" value="1"/>
</dbReference>
<gene>
    <name evidence="4" type="ORF">PROFUN_02758</name>
</gene>
<feature type="compositionally biased region" description="Acidic residues" evidence="1">
    <location>
        <begin position="83"/>
        <end position="100"/>
    </location>
</feature>
<evidence type="ECO:0000259" key="3">
    <source>
        <dbReference type="PROSITE" id="PS50021"/>
    </source>
</evidence>